<dbReference type="EMBL" id="CP071517">
    <property type="protein sequence ID" value="QSX74539.1"/>
    <property type="molecule type" value="Genomic_DNA"/>
</dbReference>
<feature type="transmembrane region" description="Helical" evidence="1">
    <location>
        <begin position="26"/>
        <end position="45"/>
    </location>
</feature>
<evidence type="ECO:0000313" key="3">
    <source>
        <dbReference type="Proteomes" id="UP000663400"/>
    </source>
</evidence>
<gene>
    <name evidence="2" type="ORF">HIV01_015355</name>
</gene>
<keyword evidence="1" id="KW-1133">Transmembrane helix</keyword>
<keyword evidence="1" id="KW-0472">Membrane</keyword>
<keyword evidence="1" id="KW-0812">Transmembrane</keyword>
<dbReference type="Proteomes" id="UP000663400">
    <property type="component" value="Chromosome"/>
</dbReference>
<reference evidence="2 3" key="1">
    <citation type="submission" date="2021-02" db="EMBL/GenBank/DDBJ databases">
        <title>Lysobacter arenosi sp. nov., isolated from soil of gangwondo yeongwol, south Korea.</title>
        <authorList>
            <person name="Kim K.R."/>
            <person name="Kim K.H."/>
            <person name="Jeon C.O."/>
        </authorList>
    </citation>
    <scope>NUCLEOTIDE SEQUENCE [LARGE SCALE GENOMIC DNA]</scope>
    <source>
        <strain evidence="2 3">R7</strain>
    </source>
</reference>
<proteinExistence type="predicted"/>
<name>A0ABX7RB01_9GAMM</name>
<organism evidence="2 3">
    <name type="scientific">Lysobacter arenosi</name>
    <dbReference type="NCBI Taxonomy" id="2795387"/>
    <lineage>
        <taxon>Bacteria</taxon>
        <taxon>Pseudomonadati</taxon>
        <taxon>Pseudomonadota</taxon>
        <taxon>Gammaproteobacteria</taxon>
        <taxon>Lysobacterales</taxon>
        <taxon>Lysobacteraceae</taxon>
        <taxon>Lysobacter</taxon>
    </lineage>
</organism>
<evidence type="ECO:0000313" key="2">
    <source>
        <dbReference type="EMBL" id="QSX74539.1"/>
    </source>
</evidence>
<sequence>MATLDLLDAGQRYKRNHVLEHLADGLFLFCLVVSTIATGYIAWVVSEFQHRVLAEGPETGRETPRRRRPTR</sequence>
<evidence type="ECO:0000256" key="1">
    <source>
        <dbReference type="SAM" id="Phobius"/>
    </source>
</evidence>
<keyword evidence="3" id="KW-1185">Reference proteome</keyword>
<dbReference type="RefSeq" id="WP_200609165.1">
    <property type="nucleotide sequence ID" value="NZ_CP071517.1"/>
</dbReference>
<protein>
    <submittedName>
        <fullName evidence="2">Uncharacterized protein</fullName>
    </submittedName>
</protein>
<accession>A0ABX7RB01</accession>